<gene>
    <name evidence="2" type="ORF">LTR69_006838</name>
</gene>
<name>A0ABR0J8E3_9EURO</name>
<accession>A0ABR0J8E3</accession>
<proteinExistence type="predicted"/>
<evidence type="ECO:0000259" key="1">
    <source>
        <dbReference type="Pfam" id="PF06985"/>
    </source>
</evidence>
<dbReference type="Proteomes" id="UP001345691">
    <property type="component" value="Unassembled WGS sequence"/>
</dbReference>
<evidence type="ECO:0000313" key="3">
    <source>
        <dbReference type="Proteomes" id="UP001345691"/>
    </source>
</evidence>
<dbReference type="PANTHER" id="PTHR10622:SF10">
    <property type="entry name" value="HET DOMAIN-CONTAINING PROTEIN"/>
    <property type="match status" value="1"/>
</dbReference>
<reference evidence="2 3" key="1">
    <citation type="submission" date="2023-08" db="EMBL/GenBank/DDBJ databases">
        <title>Black Yeasts Isolated from many extreme environments.</title>
        <authorList>
            <person name="Coleine C."/>
            <person name="Stajich J.E."/>
            <person name="Selbmann L."/>
        </authorList>
    </citation>
    <scope>NUCLEOTIDE SEQUENCE [LARGE SCALE GENOMIC DNA]</scope>
    <source>
        <strain evidence="2 3">CCFEE 6328</strain>
    </source>
</reference>
<dbReference type="InterPro" id="IPR010730">
    <property type="entry name" value="HET"/>
</dbReference>
<dbReference type="PANTHER" id="PTHR10622">
    <property type="entry name" value="HET DOMAIN-CONTAINING PROTEIN"/>
    <property type="match status" value="1"/>
</dbReference>
<organism evidence="2 3">
    <name type="scientific">Exophiala sideris</name>
    <dbReference type="NCBI Taxonomy" id="1016849"/>
    <lineage>
        <taxon>Eukaryota</taxon>
        <taxon>Fungi</taxon>
        <taxon>Dikarya</taxon>
        <taxon>Ascomycota</taxon>
        <taxon>Pezizomycotina</taxon>
        <taxon>Eurotiomycetes</taxon>
        <taxon>Chaetothyriomycetidae</taxon>
        <taxon>Chaetothyriales</taxon>
        <taxon>Herpotrichiellaceae</taxon>
        <taxon>Exophiala</taxon>
    </lineage>
</organism>
<dbReference type="EMBL" id="JAVRRF010000014">
    <property type="protein sequence ID" value="KAK5058433.1"/>
    <property type="molecule type" value="Genomic_DNA"/>
</dbReference>
<sequence>MRLLHTTELVLKEFFDNSIPNDYAILSHRWEEEEMSLQDFVAIRNLAKPEYQLYADFLRFSMNASEHSAGYRKILRCCEFAASRGYEWVWIDTCCIDKASSAELSEAINSMYRWYQGADVCFAYLSDVSLSRAESVFTGYELSDNTRDQLRASKWFSRGWTLQELLAPDYVLFVDHDWKEICDKSSISGVLANTSRIPGSVLCGETSPRDHSVAQKMSWAAHRKTSRIEDVAYCLLGIFGVNMPLLYGEGTRAFARLQEEILKVSDDYSIFLWADDLSDRSCDVGLLAPSPAYFGSCNVECHGQVERTRPYRTTNQGLEWDVQLLKPSSQDVSTLLQASMFENEENNENDEEDMQEMYLLPLPSRPPCVLIVHRESGNGIVKDYQHFSRHALRFDNAMSTVAHYPILPKLRLLFRLHH</sequence>
<evidence type="ECO:0000313" key="2">
    <source>
        <dbReference type="EMBL" id="KAK5058433.1"/>
    </source>
</evidence>
<comment type="caution">
    <text evidence="2">The sequence shown here is derived from an EMBL/GenBank/DDBJ whole genome shotgun (WGS) entry which is preliminary data.</text>
</comment>
<protein>
    <recommendedName>
        <fullName evidence="1">Heterokaryon incompatibility domain-containing protein</fullName>
    </recommendedName>
</protein>
<keyword evidence="3" id="KW-1185">Reference proteome</keyword>
<dbReference type="Pfam" id="PF06985">
    <property type="entry name" value="HET"/>
    <property type="match status" value="1"/>
</dbReference>
<feature type="domain" description="Heterokaryon incompatibility" evidence="1">
    <location>
        <begin position="23"/>
        <end position="164"/>
    </location>
</feature>